<dbReference type="SUPFAM" id="SSF55874">
    <property type="entry name" value="ATPase domain of HSP90 chaperone/DNA topoisomerase II/histidine kinase"/>
    <property type="match status" value="1"/>
</dbReference>
<dbReference type="Gene3D" id="3.30.565.10">
    <property type="entry name" value="Histidine kinase-like ATPase, C-terminal domain"/>
    <property type="match status" value="1"/>
</dbReference>
<name>A0A919N202_9ACTN</name>
<reference evidence="3" key="1">
    <citation type="submission" date="2021-01" db="EMBL/GenBank/DDBJ databases">
        <title>Whole genome shotgun sequence of Actinoplanes siamensis NBRC 109076.</title>
        <authorList>
            <person name="Komaki H."/>
            <person name="Tamura T."/>
        </authorList>
    </citation>
    <scope>NUCLEOTIDE SEQUENCE</scope>
    <source>
        <strain evidence="3">NBRC 109076</strain>
    </source>
</reference>
<dbReference type="CDD" id="cd16936">
    <property type="entry name" value="HATPase_RsbW-like"/>
    <property type="match status" value="1"/>
</dbReference>
<dbReference type="PANTHER" id="PTHR35526">
    <property type="entry name" value="ANTI-SIGMA-F FACTOR RSBW-RELATED"/>
    <property type="match status" value="1"/>
</dbReference>
<dbReference type="EMBL" id="BOMW01000005">
    <property type="protein sequence ID" value="GIF02801.1"/>
    <property type="molecule type" value="Genomic_DNA"/>
</dbReference>
<keyword evidence="1" id="KW-0808">Transferase</keyword>
<proteinExistence type="predicted"/>
<sequence>MTAGPSVSEDRRGDVRAGADRDRTVWIRQARAVAADAAALRERALAAVSSSVATMSVVASRHGGRLPLGVEYQHRDRASCVFTIGGLGAARQRIAEVARSAGMPEEDLDGFVLAVQELMTNAIRHGGGWGRVRVHRDGAVLVCTVTDRGPGVHGDPDGWATLPSPESEGGRGLFLARAMTHSLRVSAGPGGTAVTVTMNLPDPPSSPAPS</sequence>
<dbReference type="AlphaFoldDB" id="A0A919N202"/>
<dbReference type="InterPro" id="IPR036890">
    <property type="entry name" value="HATPase_C_sf"/>
</dbReference>
<gene>
    <name evidence="3" type="ORF">Asi03nite_03390</name>
</gene>
<keyword evidence="1" id="KW-0418">Kinase</keyword>
<dbReference type="Proteomes" id="UP000629619">
    <property type="component" value="Unassembled WGS sequence"/>
</dbReference>
<evidence type="ECO:0000313" key="3">
    <source>
        <dbReference type="EMBL" id="GIF02801.1"/>
    </source>
</evidence>
<dbReference type="GO" id="GO:0004674">
    <property type="term" value="F:protein serine/threonine kinase activity"/>
    <property type="evidence" value="ECO:0007669"/>
    <property type="project" value="UniProtKB-KW"/>
</dbReference>
<evidence type="ECO:0000256" key="1">
    <source>
        <dbReference type="ARBA" id="ARBA00022527"/>
    </source>
</evidence>
<feature type="domain" description="Histidine kinase/HSP90-like ATPase" evidence="2">
    <location>
        <begin position="87"/>
        <end position="197"/>
    </location>
</feature>
<dbReference type="Pfam" id="PF13581">
    <property type="entry name" value="HATPase_c_2"/>
    <property type="match status" value="1"/>
</dbReference>
<dbReference type="PANTHER" id="PTHR35526:SF3">
    <property type="entry name" value="ANTI-SIGMA-F FACTOR RSBW"/>
    <property type="match status" value="1"/>
</dbReference>
<accession>A0A919N202</accession>
<evidence type="ECO:0000313" key="4">
    <source>
        <dbReference type="Proteomes" id="UP000629619"/>
    </source>
</evidence>
<dbReference type="RefSeq" id="WP_203676521.1">
    <property type="nucleotide sequence ID" value="NZ_BOMW01000005.1"/>
</dbReference>
<protein>
    <recommendedName>
        <fullName evidence="2">Histidine kinase/HSP90-like ATPase domain-containing protein</fullName>
    </recommendedName>
</protein>
<evidence type="ECO:0000259" key="2">
    <source>
        <dbReference type="Pfam" id="PF13581"/>
    </source>
</evidence>
<dbReference type="InterPro" id="IPR050267">
    <property type="entry name" value="Anti-sigma-factor_SerPK"/>
</dbReference>
<keyword evidence="1" id="KW-0723">Serine/threonine-protein kinase</keyword>
<organism evidence="3 4">
    <name type="scientific">Actinoplanes siamensis</name>
    <dbReference type="NCBI Taxonomy" id="1223317"/>
    <lineage>
        <taxon>Bacteria</taxon>
        <taxon>Bacillati</taxon>
        <taxon>Actinomycetota</taxon>
        <taxon>Actinomycetes</taxon>
        <taxon>Micromonosporales</taxon>
        <taxon>Micromonosporaceae</taxon>
        <taxon>Actinoplanes</taxon>
    </lineage>
</organism>
<keyword evidence="4" id="KW-1185">Reference proteome</keyword>
<comment type="caution">
    <text evidence="3">The sequence shown here is derived from an EMBL/GenBank/DDBJ whole genome shotgun (WGS) entry which is preliminary data.</text>
</comment>
<dbReference type="InterPro" id="IPR003594">
    <property type="entry name" value="HATPase_dom"/>
</dbReference>